<dbReference type="Pfam" id="PF08241">
    <property type="entry name" value="Methyltransf_11"/>
    <property type="match status" value="1"/>
</dbReference>
<dbReference type="Proteomes" id="UP000060390">
    <property type="component" value="Chromosome"/>
</dbReference>
<dbReference type="GO" id="GO:0032259">
    <property type="term" value="P:methylation"/>
    <property type="evidence" value="ECO:0007669"/>
    <property type="project" value="UniProtKB-KW"/>
</dbReference>
<dbReference type="KEGG" id="hsf:HLASA_1254"/>
<evidence type="ECO:0000256" key="1">
    <source>
        <dbReference type="SAM" id="MobiDB-lite"/>
    </source>
</evidence>
<organism evidence="3 6">
    <name type="scientific">Halanaeroarchaeum sulfurireducens</name>
    <dbReference type="NCBI Taxonomy" id="1604004"/>
    <lineage>
        <taxon>Archaea</taxon>
        <taxon>Methanobacteriati</taxon>
        <taxon>Methanobacteriota</taxon>
        <taxon>Stenosarchaea group</taxon>
        <taxon>Halobacteria</taxon>
        <taxon>Halobacteriales</taxon>
        <taxon>Halobacteriaceae</taxon>
        <taxon>Halanaeroarchaeum</taxon>
    </lineage>
</organism>
<dbReference type="CDD" id="cd02440">
    <property type="entry name" value="AdoMet_MTases"/>
    <property type="match status" value="1"/>
</dbReference>
<evidence type="ECO:0000313" key="5">
    <source>
        <dbReference type="Proteomes" id="UP000060390"/>
    </source>
</evidence>
<reference evidence="3 6" key="1">
    <citation type="journal article" date="2015" name="ISME J.">
        <title>Elemental sulfur and acetate can support life of a novel strictly anaerobic haloarchaeon.</title>
        <authorList>
            <person name="Sorokin D.Y."/>
            <person name="Kublanov I.V."/>
            <person name="Gavrilov S.N."/>
            <person name="Rojo D."/>
            <person name="Roman P."/>
            <person name="Golyshin P.N."/>
            <person name="Slepak V.Z."/>
            <person name="Smedile F."/>
            <person name="Ferrer M."/>
            <person name="Messina E."/>
            <person name="La Cono V."/>
            <person name="Yakimov M.M."/>
        </authorList>
    </citation>
    <scope>NUCLEOTIDE SEQUENCE [LARGE SCALE GENOMIC DNA]</scope>
    <source>
        <strain evidence="3 6">HSR2</strain>
    </source>
</reference>
<dbReference type="EMBL" id="CP008874">
    <property type="protein sequence ID" value="AKH97753.1"/>
    <property type="molecule type" value="Genomic_DNA"/>
</dbReference>
<evidence type="ECO:0000259" key="2">
    <source>
        <dbReference type="Pfam" id="PF08241"/>
    </source>
</evidence>
<dbReference type="GeneID" id="26010601"/>
<dbReference type="OrthoDB" id="1018at2157"/>
<dbReference type="PATRIC" id="fig|1604004.4.peg.1327"/>
<feature type="domain" description="Methyltransferase type 11" evidence="2">
    <location>
        <begin position="43"/>
        <end position="128"/>
    </location>
</feature>
<protein>
    <submittedName>
        <fullName evidence="3">SAM-dependent methyltransferase</fullName>
    </submittedName>
</protein>
<keyword evidence="3" id="KW-0808">Transferase</keyword>
<evidence type="ECO:0000313" key="6">
    <source>
        <dbReference type="Proteomes" id="UP000069906"/>
    </source>
</evidence>
<dbReference type="HOGENOM" id="CLU_037990_14_1_2"/>
<dbReference type="GO" id="GO:0008757">
    <property type="term" value="F:S-adenosylmethionine-dependent methyltransferase activity"/>
    <property type="evidence" value="ECO:0007669"/>
    <property type="project" value="InterPro"/>
</dbReference>
<dbReference type="InterPro" id="IPR029063">
    <property type="entry name" value="SAM-dependent_MTases_sf"/>
</dbReference>
<proteinExistence type="predicted"/>
<dbReference type="KEGG" id="hsu:HLASF_1266"/>
<dbReference type="SUPFAM" id="SSF53335">
    <property type="entry name" value="S-adenosyl-L-methionine-dependent methyltransferases"/>
    <property type="match status" value="1"/>
</dbReference>
<evidence type="ECO:0000313" key="4">
    <source>
        <dbReference type="EMBL" id="ALG82148.1"/>
    </source>
</evidence>
<gene>
    <name evidence="4" type="ORF">HLASA_1254</name>
    <name evidence="3" type="ORF">HLASF_1266</name>
</gene>
<keyword evidence="3" id="KW-0489">Methyltransferase</keyword>
<sequence>MTPTDAFETHTDRYEEWFDHHEPTYKSEVKALDEFVNTSAFGLEVGVGTARFAAPFDIDVGIDPAVEMLRHAVDRGVMAVRGVAEDLPFRADVFDVVLNVTTICFVDDIRRTLEETARVLANGGRAVFGYIDRESEFGRHYLDIKDQNPFYQDATFVSTDGLLDVLEDLGYDDIETVQTVFGSPGEHDEIDEPSPGYGEGSFVALSARAPT</sequence>
<feature type="region of interest" description="Disordered" evidence="1">
    <location>
        <begin position="184"/>
        <end position="211"/>
    </location>
</feature>
<dbReference type="InterPro" id="IPR013216">
    <property type="entry name" value="Methyltransf_11"/>
</dbReference>
<dbReference type="STRING" id="1604004.HLASA_1254"/>
<evidence type="ECO:0000313" key="3">
    <source>
        <dbReference type="EMBL" id="AKH97753.1"/>
    </source>
</evidence>
<dbReference type="Proteomes" id="UP000069906">
    <property type="component" value="Chromosome"/>
</dbReference>
<dbReference type="Gene3D" id="3.40.50.150">
    <property type="entry name" value="Vaccinia Virus protein VP39"/>
    <property type="match status" value="1"/>
</dbReference>
<dbReference type="AlphaFoldDB" id="A0A0F7PEK9"/>
<dbReference type="RefSeq" id="WP_050048475.1">
    <property type="nucleotide sequence ID" value="NZ_CP008874.1"/>
</dbReference>
<dbReference type="EMBL" id="CP011564">
    <property type="protein sequence ID" value="ALG82148.1"/>
    <property type="molecule type" value="Genomic_DNA"/>
</dbReference>
<reference evidence="4 5" key="3">
    <citation type="journal article" date="2016" name="Stand. Genomic Sci.">
        <title>Complete genome sequence of 'Halanaeroarchaeum sulfurireducens' M27-SA2, a sulfur-reducing and acetate-oxidizing haloarchaeon from the deep-sea hypersaline anoxic lake Medee.</title>
        <authorList>
            <person name="Messina E."/>
            <person name="Sorokin D.Y."/>
            <person name="Kublanov I.V."/>
            <person name="Toshchakov S."/>
            <person name="Lopatina A."/>
            <person name="Arcadi E."/>
            <person name="Smedile F."/>
            <person name="La Spada G."/>
            <person name="La Cono V."/>
            <person name="Yakimov M.M."/>
        </authorList>
    </citation>
    <scope>NUCLEOTIDE SEQUENCE [LARGE SCALE GENOMIC DNA]</scope>
    <source>
        <strain evidence="4 5">M27-SA2</strain>
    </source>
</reference>
<keyword evidence="6" id="KW-1185">Reference proteome</keyword>
<name>A0A0F7PEK9_9EURY</name>
<reference evidence="5" key="2">
    <citation type="submission" date="2015-05" db="EMBL/GenBank/DDBJ databases">
        <title>Complete genome sequence of Halanaeroarchaeum sulfurireducens type strain M27-SA2, a sulfate-reducer haloarchaeon from marine anoxic lake Medee.</title>
        <authorList>
            <person name="Messina E."/>
            <person name="Kublanov I.V."/>
            <person name="Toshchakov S."/>
            <person name="Arcadi E."/>
            <person name="La Spada G."/>
            <person name="La Cono V."/>
            <person name="Yakimov M.M."/>
        </authorList>
    </citation>
    <scope>NUCLEOTIDE SEQUENCE [LARGE SCALE GENOMIC DNA]</scope>
    <source>
        <strain evidence="5">M27-SA2</strain>
    </source>
</reference>
<accession>A0A0F7PEK9</accession>